<proteinExistence type="predicted"/>
<reference evidence="2" key="1">
    <citation type="journal article" date="2019" name="Int. J. Syst. Evol. Microbiol.">
        <title>The Global Catalogue of Microorganisms (GCM) 10K type strain sequencing project: providing services to taxonomists for standard genome sequencing and annotation.</title>
        <authorList>
            <consortium name="The Broad Institute Genomics Platform"/>
            <consortium name="The Broad Institute Genome Sequencing Center for Infectious Disease"/>
            <person name="Wu L."/>
            <person name="Ma J."/>
        </authorList>
    </citation>
    <scope>NUCLEOTIDE SEQUENCE [LARGE SCALE GENOMIC DNA]</scope>
    <source>
        <strain evidence="2">CGMCC 1.15474</strain>
    </source>
</reference>
<protein>
    <submittedName>
        <fullName evidence="1">Uncharacterized protein</fullName>
    </submittedName>
</protein>
<name>A0ABW5BQ03_9BACI</name>
<dbReference type="EMBL" id="JBHUIK010000001">
    <property type="protein sequence ID" value="MFD2212223.1"/>
    <property type="molecule type" value="Genomic_DNA"/>
</dbReference>
<comment type="caution">
    <text evidence="1">The sequence shown here is derived from an EMBL/GenBank/DDBJ whole genome shotgun (WGS) entry which is preliminary data.</text>
</comment>
<organism evidence="1 2">
    <name type="scientific">Metabacillus endolithicus</name>
    <dbReference type="NCBI Taxonomy" id="1535204"/>
    <lineage>
        <taxon>Bacteria</taxon>
        <taxon>Bacillati</taxon>
        <taxon>Bacillota</taxon>
        <taxon>Bacilli</taxon>
        <taxon>Bacillales</taxon>
        <taxon>Bacillaceae</taxon>
        <taxon>Metabacillus</taxon>
    </lineage>
</organism>
<sequence length="108" mass="12745">MKDTEIQAAIKKFNQLLMRYPDSKESSFYFTNFLKQFLRVKSTVSETCLVSFVTIIKHEKPEVFYEIRKRGEYDHVMNFIIHLTTDYEKAKSDLNKLANGSKEIVIVQ</sequence>
<evidence type="ECO:0000313" key="1">
    <source>
        <dbReference type="EMBL" id="MFD2212223.1"/>
    </source>
</evidence>
<dbReference type="RefSeq" id="WP_247342817.1">
    <property type="nucleotide sequence ID" value="NZ_CP095550.1"/>
</dbReference>
<evidence type="ECO:0000313" key="2">
    <source>
        <dbReference type="Proteomes" id="UP001597318"/>
    </source>
</evidence>
<keyword evidence="2" id="KW-1185">Reference proteome</keyword>
<gene>
    <name evidence="1" type="ORF">ACFSKK_00695</name>
</gene>
<dbReference type="Proteomes" id="UP001597318">
    <property type="component" value="Unassembled WGS sequence"/>
</dbReference>
<accession>A0ABW5BQ03</accession>